<evidence type="ECO:0000313" key="3">
    <source>
        <dbReference type="Proteomes" id="UP001163096"/>
    </source>
</evidence>
<dbReference type="GeneID" id="76835615"/>
<dbReference type="Proteomes" id="UP001163096">
    <property type="component" value="Chromosome"/>
</dbReference>
<evidence type="ECO:0000256" key="1">
    <source>
        <dbReference type="SAM" id="MobiDB-lite"/>
    </source>
</evidence>
<gene>
    <name evidence="2" type="ORF">OU421_10895</name>
</gene>
<name>A0A9X9T889_METOG</name>
<feature type="compositionally biased region" description="Polar residues" evidence="1">
    <location>
        <begin position="170"/>
        <end position="183"/>
    </location>
</feature>
<protein>
    <submittedName>
        <fullName evidence="2">Uncharacterized protein</fullName>
    </submittedName>
</protein>
<accession>A0A9X9T889</accession>
<dbReference type="AlphaFoldDB" id="A0A9X9T889"/>
<proteinExistence type="predicted"/>
<evidence type="ECO:0000313" key="2">
    <source>
        <dbReference type="EMBL" id="WAI00912.1"/>
    </source>
</evidence>
<dbReference type="RefSeq" id="WP_268186117.1">
    <property type="nucleotide sequence ID" value="NZ_CP113361.1"/>
</dbReference>
<dbReference type="EMBL" id="CP113361">
    <property type="protein sequence ID" value="WAI00912.1"/>
    <property type="molecule type" value="Genomic_DNA"/>
</dbReference>
<keyword evidence="3" id="KW-1185">Reference proteome</keyword>
<organism evidence="2 3">
    <name type="scientific">Methanogenium organophilum</name>
    <dbReference type="NCBI Taxonomy" id="2199"/>
    <lineage>
        <taxon>Archaea</taxon>
        <taxon>Methanobacteriati</taxon>
        <taxon>Methanobacteriota</taxon>
        <taxon>Stenosarchaea group</taxon>
        <taxon>Methanomicrobia</taxon>
        <taxon>Methanomicrobiales</taxon>
        <taxon>Methanomicrobiaceae</taxon>
        <taxon>Methanogenium</taxon>
    </lineage>
</organism>
<dbReference type="KEGG" id="mou:OU421_10895"/>
<reference evidence="2" key="1">
    <citation type="submission" date="2022-11" db="EMBL/GenBank/DDBJ databases">
        <title>Complete genome sequence of Methanogenium organophilum DSM 3596.</title>
        <authorList>
            <person name="Chen S.-C."/>
            <person name="Lai S.-J."/>
            <person name="You Y.-T."/>
        </authorList>
    </citation>
    <scope>NUCLEOTIDE SEQUENCE</scope>
    <source>
        <strain evidence="2">DSM 3596</strain>
    </source>
</reference>
<sequence length="191" mass="21572">MNNDLAHACALQEGCFCITVAPYASLVPAVMQTLQEERRKILYVSGNYPPVLTAVDRKTGHFSIRRALTAYQYLTILSDAYESCIIVEHDRSVYDDAPETAEAVGRLCRERAEDAAVLLIARRWDTFLEAMEPAAHTIIQIQDTGKKRRNAKWPVAVREKTTNHAHARTGTKNQDTGGSNAQRQLWDKEWQ</sequence>
<feature type="region of interest" description="Disordered" evidence="1">
    <location>
        <begin position="159"/>
        <end position="191"/>
    </location>
</feature>